<dbReference type="InterPro" id="IPR050221">
    <property type="entry name" value="26S_Proteasome_ATPase"/>
</dbReference>
<evidence type="ECO:0000256" key="4">
    <source>
        <dbReference type="SAM" id="MobiDB-lite"/>
    </source>
</evidence>
<dbReference type="Gene3D" id="3.40.50.300">
    <property type="entry name" value="P-loop containing nucleotide triphosphate hydrolases"/>
    <property type="match status" value="1"/>
</dbReference>
<dbReference type="Proteomes" id="UP000217895">
    <property type="component" value="Plasmid Plasmid2 dna"/>
</dbReference>
<dbReference type="SUPFAM" id="SSF52540">
    <property type="entry name" value="P-loop containing nucleoside triphosphate hydrolases"/>
    <property type="match status" value="1"/>
</dbReference>
<dbReference type="CDD" id="cd19481">
    <property type="entry name" value="RecA-like_protease"/>
    <property type="match status" value="1"/>
</dbReference>
<keyword evidence="2" id="KW-0547">Nucleotide-binding</keyword>
<gene>
    <name evidence="6" type="ORF">NIES2135_66740</name>
</gene>
<comment type="similarity">
    <text evidence="1">Belongs to the AAA ATPase family.</text>
</comment>
<evidence type="ECO:0000313" key="6">
    <source>
        <dbReference type="EMBL" id="BAY59797.1"/>
    </source>
</evidence>
<feature type="domain" description="AAA+ ATPase" evidence="5">
    <location>
        <begin position="149"/>
        <end position="282"/>
    </location>
</feature>
<evidence type="ECO:0000259" key="5">
    <source>
        <dbReference type="SMART" id="SM00382"/>
    </source>
</evidence>
<reference evidence="6 7" key="1">
    <citation type="submission" date="2017-06" db="EMBL/GenBank/DDBJ databases">
        <title>Genome sequencing of cyanobaciteial culture collection at National Institute for Environmental Studies (NIES).</title>
        <authorList>
            <person name="Hirose Y."/>
            <person name="Shimura Y."/>
            <person name="Fujisawa T."/>
            <person name="Nakamura Y."/>
            <person name="Kawachi M."/>
        </authorList>
    </citation>
    <scope>NUCLEOTIDE SEQUENCE [LARGE SCALE GENOMIC DNA]</scope>
    <source>
        <strain evidence="6 7">NIES-2135</strain>
        <plasmid evidence="7">Plasmid Plasmid2 dna</plasmid>
    </source>
</reference>
<protein>
    <submittedName>
        <fullName evidence="6">AAA ATPase central domain-containing protein</fullName>
    </submittedName>
</protein>
<proteinExistence type="inferred from homology"/>
<dbReference type="InterPro" id="IPR003959">
    <property type="entry name" value="ATPase_AAA_core"/>
</dbReference>
<dbReference type="InterPro" id="IPR003593">
    <property type="entry name" value="AAA+_ATPase"/>
</dbReference>
<feature type="region of interest" description="Disordered" evidence="4">
    <location>
        <begin position="62"/>
        <end position="100"/>
    </location>
</feature>
<accession>A0A1Z4JSX1</accession>
<dbReference type="PANTHER" id="PTHR23073">
    <property type="entry name" value="26S PROTEASOME REGULATORY SUBUNIT"/>
    <property type="match status" value="1"/>
</dbReference>
<keyword evidence="3" id="KW-0067">ATP-binding</keyword>
<dbReference type="InterPro" id="IPR027417">
    <property type="entry name" value="P-loop_NTPase"/>
</dbReference>
<dbReference type="Pfam" id="PF00004">
    <property type="entry name" value="AAA"/>
    <property type="match status" value="1"/>
</dbReference>
<keyword evidence="7" id="KW-1185">Reference proteome</keyword>
<dbReference type="Gene3D" id="1.10.8.60">
    <property type="match status" value="1"/>
</dbReference>
<geneLocation type="plasmid" evidence="6">
    <name>plasmid2</name>
</geneLocation>
<dbReference type="AlphaFoldDB" id="A0A1Z4JSX1"/>
<dbReference type="SMART" id="SM00382">
    <property type="entry name" value="AAA"/>
    <property type="match status" value="1"/>
</dbReference>
<evidence type="ECO:0000256" key="3">
    <source>
        <dbReference type="ARBA" id="ARBA00022840"/>
    </source>
</evidence>
<evidence type="ECO:0000256" key="2">
    <source>
        <dbReference type="ARBA" id="ARBA00022741"/>
    </source>
</evidence>
<keyword evidence="6" id="KW-0614">Plasmid</keyword>
<organism evidence="6 7">
    <name type="scientific">Leptolyngbya boryana NIES-2135</name>
    <dbReference type="NCBI Taxonomy" id="1973484"/>
    <lineage>
        <taxon>Bacteria</taxon>
        <taxon>Bacillati</taxon>
        <taxon>Cyanobacteriota</taxon>
        <taxon>Cyanophyceae</taxon>
        <taxon>Leptolyngbyales</taxon>
        <taxon>Leptolyngbyaceae</taxon>
        <taxon>Leptolyngbya group</taxon>
        <taxon>Leptolyngbya</taxon>
    </lineage>
</organism>
<evidence type="ECO:0000256" key="1">
    <source>
        <dbReference type="ARBA" id="ARBA00006914"/>
    </source>
</evidence>
<dbReference type="GO" id="GO:0005524">
    <property type="term" value="F:ATP binding"/>
    <property type="evidence" value="ECO:0007669"/>
    <property type="project" value="UniProtKB-KW"/>
</dbReference>
<feature type="compositionally biased region" description="Pro residues" evidence="4">
    <location>
        <begin position="62"/>
        <end position="75"/>
    </location>
</feature>
<evidence type="ECO:0000313" key="7">
    <source>
        <dbReference type="Proteomes" id="UP000217895"/>
    </source>
</evidence>
<sequence length="355" mass="39628">MKGELLKRLFRAIASEDKEAIQSLMTLVVEEERKKGHLTLAEQLSSIVKRGMSNGSAIPFPPGLPAPPPGLPKPAFPRGISSRPNLSEPPGTLSPLPMSKRSNHPLVISIPRDRLKHHMILPDDTEERFRRIEREYAARDRLAHYGLQYRQKVLLYGSPGCGKTMGAERLAWNTGLPFVKVRFDALVSSYLGETASNLREVFEVAAQNPCLLFIDECDAIAKSREDHQEVGEIKRVVNAFLQLLDEFESTSGLLVAATNLDKSLDEAIWRRFDDAIEVPKPTEREIEAILKQTLSSVTIGTINWATILEKMQGFSAAETVRVAQDAAKRAILDREELVIQEHLEVSIQELRAAHA</sequence>
<dbReference type="GO" id="GO:0016887">
    <property type="term" value="F:ATP hydrolysis activity"/>
    <property type="evidence" value="ECO:0007669"/>
    <property type="project" value="InterPro"/>
</dbReference>
<name>A0A1Z4JSX1_LEPBY</name>
<dbReference type="EMBL" id="AP018205">
    <property type="protein sequence ID" value="BAY59797.1"/>
    <property type="molecule type" value="Genomic_DNA"/>
</dbReference>